<evidence type="ECO:0000313" key="3">
    <source>
        <dbReference type="Proteomes" id="UP001529510"/>
    </source>
</evidence>
<evidence type="ECO:0000313" key="2">
    <source>
        <dbReference type="EMBL" id="KAL0203559.1"/>
    </source>
</evidence>
<dbReference type="AlphaFoldDB" id="A0ABD0RYH7"/>
<feature type="region of interest" description="Disordered" evidence="1">
    <location>
        <begin position="14"/>
        <end position="64"/>
    </location>
</feature>
<evidence type="ECO:0000256" key="1">
    <source>
        <dbReference type="SAM" id="MobiDB-lite"/>
    </source>
</evidence>
<name>A0ABD0RYH7_CIRMR</name>
<comment type="caution">
    <text evidence="2">The sequence shown here is derived from an EMBL/GenBank/DDBJ whole genome shotgun (WGS) entry which is preliminary data.</text>
</comment>
<protein>
    <submittedName>
        <fullName evidence="2">Uncharacterized protein</fullName>
    </submittedName>
</protein>
<keyword evidence="3" id="KW-1185">Reference proteome</keyword>
<gene>
    <name evidence="2" type="ORF">M9458_001577</name>
</gene>
<proteinExistence type="predicted"/>
<feature type="non-terminal residue" evidence="2">
    <location>
        <position position="1"/>
    </location>
</feature>
<dbReference type="EMBL" id="JAMKFB020000001">
    <property type="protein sequence ID" value="KAL0203559.1"/>
    <property type="molecule type" value="Genomic_DNA"/>
</dbReference>
<dbReference type="Proteomes" id="UP001529510">
    <property type="component" value="Unassembled WGS sequence"/>
</dbReference>
<accession>A0ABD0RYH7</accession>
<reference evidence="2 3" key="1">
    <citation type="submission" date="2024-05" db="EMBL/GenBank/DDBJ databases">
        <title>Genome sequencing and assembly of Indian major carp, Cirrhinus mrigala (Hamilton, 1822).</title>
        <authorList>
            <person name="Mohindra V."/>
            <person name="Chowdhury L.M."/>
            <person name="Lal K."/>
            <person name="Jena J.K."/>
        </authorList>
    </citation>
    <scope>NUCLEOTIDE SEQUENCE [LARGE SCALE GENOMIC DNA]</scope>
    <source>
        <strain evidence="2">CM1030</strain>
        <tissue evidence="2">Blood</tissue>
    </source>
</reference>
<organism evidence="2 3">
    <name type="scientific">Cirrhinus mrigala</name>
    <name type="common">Mrigala</name>
    <dbReference type="NCBI Taxonomy" id="683832"/>
    <lineage>
        <taxon>Eukaryota</taxon>
        <taxon>Metazoa</taxon>
        <taxon>Chordata</taxon>
        <taxon>Craniata</taxon>
        <taxon>Vertebrata</taxon>
        <taxon>Euteleostomi</taxon>
        <taxon>Actinopterygii</taxon>
        <taxon>Neopterygii</taxon>
        <taxon>Teleostei</taxon>
        <taxon>Ostariophysi</taxon>
        <taxon>Cypriniformes</taxon>
        <taxon>Cyprinidae</taxon>
        <taxon>Labeoninae</taxon>
        <taxon>Labeonini</taxon>
        <taxon>Cirrhinus</taxon>
    </lineage>
</organism>
<sequence>ESQRAVIFAHTPADASVLQPGPPPPTPGARGGAAYAAGLPWSRIAGKQQAHDAAAGGKQDAQER</sequence>